<keyword evidence="3" id="KW-0472">Membrane</keyword>
<protein>
    <recommendedName>
        <fullName evidence="6">DUF4129 domain-containing protein</fullName>
    </recommendedName>
</protein>
<evidence type="ECO:0008006" key="6">
    <source>
        <dbReference type="Google" id="ProtNLM"/>
    </source>
</evidence>
<keyword evidence="3" id="KW-0812">Transmembrane</keyword>
<dbReference type="RefSeq" id="WP_257744067.1">
    <property type="nucleotide sequence ID" value="NZ_CP096115.1"/>
</dbReference>
<accession>A0A9E7PPA7</accession>
<keyword evidence="1" id="KW-0175">Coiled coil</keyword>
<evidence type="ECO:0000313" key="5">
    <source>
        <dbReference type="Proteomes" id="UP001060368"/>
    </source>
</evidence>
<evidence type="ECO:0000256" key="3">
    <source>
        <dbReference type="SAM" id="Phobius"/>
    </source>
</evidence>
<feature type="coiled-coil region" evidence="1">
    <location>
        <begin position="82"/>
        <end position="137"/>
    </location>
</feature>
<evidence type="ECO:0000256" key="2">
    <source>
        <dbReference type="SAM" id="MobiDB-lite"/>
    </source>
</evidence>
<sequence length="730" mass="79869">MKRYFSALLLAVLALVFISVLLSTVDSAELFTPKDIPGTDMHNNPDALRQISREESANVFDMMQDFIDLSDSIVINLKIKNLDDAMEDLEEYARLASRYDNLIINLDMDDSEIEEFRRNNKDQLEALKETVQDSELLEDLKTLQIQYRESGDSSKLYSVTYEIEALKKKMGINTARLENSTKKLTESSKKYEVETSRLEESSKTIHEIGSDDEPVSDLPSPELTPTPTPTPRQTATPTATPTAIRTLAPGESATPTATPTAIRTLAPGESATPTATPTAIRTLAPGESATPTATPTAIRTLAPGESATPTATPTAIRTLAPGESATPTPIPTAIRTLAPGESATPTPTPTAIPTATPTPAQLPRQESVTIELSSEIVYYGDMLNISGDVERVSDNKVIEIFIDSKKAGSTGVTAGGRYLYGYLINKIKAGKHTVYSKTGISYSDVLEFEVKSIPNRLNFDISDSKDESGDKNRYVCTGNLTAGGKPIAGAAISILSGDTKVAEAVTEDDGEFSANLTLKEGDNEIKVVFDDPSYPVEKTTSPEVNVHVPGTFSVEVILVALLFSVILGYAGYYILNRRKKLPKMPRIAMSKLRRETASEENGVEGEPESPDVVKPVSVNDSGIKKHYMDLLSDGGYSAGYHFILTILFEALAEKNTITYKKSMTVNEFLRRLPEGHDSEITSFVRLYEKLVYQGIYGKGDEWSVYHLFEEISGNHSLDDYLMKYAGDEWL</sequence>
<dbReference type="SUPFAM" id="SSF49464">
    <property type="entry name" value="Carboxypeptidase regulatory domain-like"/>
    <property type="match status" value="1"/>
</dbReference>
<dbReference type="EMBL" id="CP096115">
    <property type="protein sequence ID" value="UUX93935.1"/>
    <property type="molecule type" value="Genomic_DNA"/>
</dbReference>
<evidence type="ECO:0000313" key="4">
    <source>
        <dbReference type="EMBL" id="UUX93935.1"/>
    </source>
</evidence>
<name>A0A9E7PPA7_9EURY</name>
<keyword evidence="5" id="KW-1185">Reference proteome</keyword>
<keyword evidence="3" id="KW-1133">Transmembrane helix</keyword>
<evidence type="ECO:0000256" key="1">
    <source>
        <dbReference type="SAM" id="Coils"/>
    </source>
</evidence>
<dbReference type="AlphaFoldDB" id="A0A9E7PPA7"/>
<gene>
    <name evidence="4" type="ORF">L6E24_12620</name>
</gene>
<dbReference type="Proteomes" id="UP001060368">
    <property type="component" value="Chromosome"/>
</dbReference>
<dbReference type="KEGG" id="mend:L6E24_12620"/>
<reference evidence="4" key="1">
    <citation type="submission" date="2022-04" db="EMBL/GenBank/DDBJ databases">
        <title>Complete genome of Methanoplanus endosymbiosus DSM 3599.</title>
        <authorList>
            <person name="Chen S.-C."/>
            <person name="You Y.-T."/>
            <person name="Zhou Y.-Z."/>
            <person name="Lai M.-C."/>
        </authorList>
    </citation>
    <scope>NUCLEOTIDE SEQUENCE</scope>
    <source>
        <strain evidence="4">DSM 3599</strain>
    </source>
</reference>
<feature type="compositionally biased region" description="Basic and acidic residues" evidence="2">
    <location>
        <begin position="184"/>
        <end position="209"/>
    </location>
</feature>
<feature type="compositionally biased region" description="Low complexity" evidence="2">
    <location>
        <begin position="231"/>
        <end position="258"/>
    </location>
</feature>
<feature type="region of interest" description="Disordered" evidence="2">
    <location>
        <begin position="320"/>
        <end position="360"/>
    </location>
</feature>
<dbReference type="InterPro" id="IPR008969">
    <property type="entry name" value="CarboxyPept-like_regulatory"/>
</dbReference>
<feature type="transmembrane region" description="Helical" evidence="3">
    <location>
        <begin position="556"/>
        <end position="575"/>
    </location>
</feature>
<proteinExistence type="predicted"/>
<feature type="region of interest" description="Disordered" evidence="2">
    <location>
        <begin position="184"/>
        <end position="258"/>
    </location>
</feature>
<organism evidence="4 5">
    <name type="scientific">Methanoplanus endosymbiosus</name>
    <dbReference type="NCBI Taxonomy" id="33865"/>
    <lineage>
        <taxon>Archaea</taxon>
        <taxon>Methanobacteriati</taxon>
        <taxon>Methanobacteriota</taxon>
        <taxon>Stenosarchaea group</taxon>
        <taxon>Methanomicrobia</taxon>
        <taxon>Methanomicrobiales</taxon>
        <taxon>Methanomicrobiaceae</taxon>
        <taxon>Methanoplanus</taxon>
    </lineage>
</organism>
<feature type="compositionally biased region" description="Low complexity" evidence="2">
    <location>
        <begin position="320"/>
        <end position="359"/>
    </location>
</feature>
<feature type="region of interest" description="Disordered" evidence="2">
    <location>
        <begin position="593"/>
        <end position="615"/>
    </location>
</feature>
<dbReference type="GeneID" id="74308560"/>